<feature type="transmembrane region" description="Helical" evidence="1">
    <location>
        <begin position="41"/>
        <end position="60"/>
    </location>
</feature>
<keyword evidence="1" id="KW-0812">Transmembrane</keyword>
<evidence type="ECO:0000256" key="1">
    <source>
        <dbReference type="SAM" id="Phobius"/>
    </source>
</evidence>
<feature type="transmembrane region" description="Helical" evidence="1">
    <location>
        <begin position="189"/>
        <end position="214"/>
    </location>
</feature>
<dbReference type="RefSeq" id="WP_109606044.1">
    <property type="nucleotide sequence ID" value="NZ_QGGI01000020.1"/>
</dbReference>
<feature type="transmembrane region" description="Helical" evidence="1">
    <location>
        <begin position="12"/>
        <end position="29"/>
    </location>
</feature>
<proteinExistence type="predicted"/>
<keyword evidence="3" id="KW-1185">Reference proteome</keyword>
<keyword evidence="1" id="KW-1133">Transmembrane helix</keyword>
<comment type="caution">
    <text evidence="2">The sequence shown here is derived from an EMBL/GenBank/DDBJ whole genome shotgun (WGS) entry which is preliminary data.</text>
</comment>
<gene>
    <name evidence="2" type="ORF">C7380_12038</name>
</gene>
<evidence type="ECO:0000313" key="2">
    <source>
        <dbReference type="EMBL" id="PWJ88100.1"/>
    </source>
</evidence>
<dbReference type="EMBL" id="QGGI01000020">
    <property type="protein sequence ID" value="PWJ88100.1"/>
    <property type="molecule type" value="Genomic_DNA"/>
</dbReference>
<feature type="transmembrane region" description="Helical" evidence="1">
    <location>
        <begin position="72"/>
        <end position="90"/>
    </location>
</feature>
<evidence type="ECO:0000313" key="3">
    <source>
        <dbReference type="Proteomes" id="UP000245921"/>
    </source>
</evidence>
<accession>A0AA45C568</accession>
<reference evidence="2 3" key="1">
    <citation type="submission" date="2018-05" db="EMBL/GenBank/DDBJ databases">
        <title>Genomic Encyclopedia of Type Strains, Phase IV (KMG-IV): sequencing the most valuable type-strain genomes for metagenomic binning, comparative biology and taxonomic classification.</title>
        <authorList>
            <person name="Goeker M."/>
        </authorList>
    </citation>
    <scope>NUCLEOTIDE SEQUENCE [LARGE SCALE GENOMIC DNA]</scope>
    <source>
        <strain evidence="2 3">DSM 24906</strain>
    </source>
</reference>
<organism evidence="2 3">
    <name type="scientific">Oceanotoga teriensis</name>
    <dbReference type="NCBI Taxonomy" id="515440"/>
    <lineage>
        <taxon>Bacteria</taxon>
        <taxon>Thermotogati</taxon>
        <taxon>Thermotogota</taxon>
        <taxon>Thermotogae</taxon>
        <taxon>Petrotogales</taxon>
        <taxon>Petrotogaceae</taxon>
        <taxon>Oceanotoga</taxon>
    </lineage>
</organism>
<sequence>MYKKIENNIKLIIIFSSVYYIPYLLFGWIGKSGTIESSAPILYQILQLIIPFIIFGLYNIKHLKIKFSYKEFTILNILIFALFKYIIFRFDMLYFKSLSFFLFYVLIPKVDIKNLNLKKVINISFFITIITLLLEIFILPLFNIKSPFYIYGIFSRFIGNFGGPNILGLSGVCFFSYYYSNIKIDFIKLLFSILIVIFSASMSSFFTLIFMFLWINIIKIKNVKKILKVMFTISIILMLFIILFHYFSDYFLIFERYINFFSGTELSANSRLDFIEDIKNMSLIEHILGNLEKYKKVEISIFQIYINYGVIVTSIIIIILIKKVIFLLKRKNHPDYRILLNIIISIIFVSFINPMIFLFPYIFLFPLFLKIE</sequence>
<feature type="transmembrane region" description="Helical" evidence="1">
    <location>
        <begin position="338"/>
        <end position="363"/>
    </location>
</feature>
<protein>
    <submittedName>
        <fullName evidence="2">Uncharacterized protein</fullName>
    </submittedName>
</protein>
<feature type="transmembrane region" description="Helical" evidence="1">
    <location>
        <begin position="154"/>
        <end position="177"/>
    </location>
</feature>
<name>A0AA45C568_9BACT</name>
<feature type="transmembrane region" description="Helical" evidence="1">
    <location>
        <begin position="305"/>
        <end position="326"/>
    </location>
</feature>
<dbReference type="Proteomes" id="UP000245921">
    <property type="component" value="Unassembled WGS sequence"/>
</dbReference>
<feature type="transmembrane region" description="Helical" evidence="1">
    <location>
        <begin position="226"/>
        <end position="247"/>
    </location>
</feature>
<feature type="transmembrane region" description="Helical" evidence="1">
    <location>
        <begin position="120"/>
        <end position="142"/>
    </location>
</feature>
<dbReference type="AlphaFoldDB" id="A0AA45C568"/>
<keyword evidence="1" id="KW-0472">Membrane</keyword>